<evidence type="ECO:0000313" key="5">
    <source>
        <dbReference type="Proteomes" id="UP000249467"/>
    </source>
</evidence>
<dbReference type="InterPro" id="IPR005913">
    <property type="entry name" value="dTDP_dehydrorham_reduct"/>
</dbReference>
<dbReference type="SUPFAM" id="SSF51735">
    <property type="entry name" value="NAD(P)-binding Rossmann-fold domains"/>
    <property type="match status" value="1"/>
</dbReference>
<keyword evidence="2" id="KW-0560">Oxidoreductase</keyword>
<evidence type="ECO:0000256" key="1">
    <source>
        <dbReference type="ARBA" id="ARBA00010944"/>
    </source>
</evidence>
<dbReference type="GO" id="GO:0008831">
    <property type="term" value="F:dTDP-4-dehydrorhamnose reductase activity"/>
    <property type="evidence" value="ECO:0007669"/>
    <property type="project" value="UniProtKB-EC"/>
</dbReference>
<dbReference type="InterPro" id="IPR029903">
    <property type="entry name" value="RmlD-like-bd"/>
</dbReference>
<dbReference type="NCBIfam" id="TIGR01214">
    <property type="entry name" value="rmlD"/>
    <property type="match status" value="1"/>
</dbReference>
<reference evidence="4 5" key="2">
    <citation type="submission" date="2018-06" db="EMBL/GenBank/DDBJ databases">
        <title>Metagenomic assembly of (sub)arctic Cyanobacteria and their associated microbiome from non-axenic cultures.</title>
        <authorList>
            <person name="Baurain D."/>
        </authorList>
    </citation>
    <scope>NUCLEOTIDE SEQUENCE [LARGE SCALE GENOMIC DNA]</scope>
    <source>
        <strain evidence="4">ULC066bin1</strain>
    </source>
</reference>
<keyword evidence="2" id="KW-0521">NADP</keyword>
<accession>A0A2W4W8I2</accession>
<evidence type="ECO:0000313" key="4">
    <source>
        <dbReference type="EMBL" id="PZO41463.1"/>
    </source>
</evidence>
<dbReference type="AlphaFoldDB" id="A0A2W4W8I2"/>
<feature type="domain" description="RmlD-like substrate binding" evidence="3">
    <location>
        <begin position="6"/>
        <end position="288"/>
    </location>
</feature>
<organism evidence="4 5">
    <name type="scientific">Pseudanabaena frigida</name>
    <dbReference type="NCBI Taxonomy" id="945775"/>
    <lineage>
        <taxon>Bacteria</taxon>
        <taxon>Bacillati</taxon>
        <taxon>Cyanobacteriota</taxon>
        <taxon>Cyanophyceae</taxon>
        <taxon>Pseudanabaenales</taxon>
        <taxon>Pseudanabaenaceae</taxon>
        <taxon>Pseudanabaena</taxon>
    </lineage>
</organism>
<dbReference type="PANTHER" id="PTHR10491:SF4">
    <property type="entry name" value="METHIONINE ADENOSYLTRANSFERASE 2 SUBUNIT BETA"/>
    <property type="match status" value="1"/>
</dbReference>
<comment type="similarity">
    <text evidence="1 2">Belongs to the dTDP-4-dehydrorhamnose reductase family.</text>
</comment>
<dbReference type="GO" id="GO:0005829">
    <property type="term" value="C:cytosol"/>
    <property type="evidence" value="ECO:0007669"/>
    <property type="project" value="TreeGrafter"/>
</dbReference>
<reference evidence="4 5" key="1">
    <citation type="submission" date="2018-04" db="EMBL/GenBank/DDBJ databases">
        <authorList>
            <person name="Go L.Y."/>
            <person name="Mitchell J.A."/>
        </authorList>
    </citation>
    <scope>NUCLEOTIDE SEQUENCE [LARGE SCALE GENOMIC DNA]</scope>
    <source>
        <strain evidence="4">ULC066bin1</strain>
    </source>
</reference>
<evidence type="ECO:0000256" key="2">
    <source>
        <dbReference type="RuleBase" id="RU364082"/>
    </source>
</evidence>
<dbReference type="PANTHER" id="PTHR10491">
    <property type="entry name" value="DTDP-4-DEHYDRORHAMNOSE REDUCTASE"/>
    <property type="match status" value="1"/>
</dbReference>
<evidence type="ECO:0000259" key="3">
    <source>
        <dbReference type="Pfam" id="PF04321"/>
    </source>
</evidence>
<dbReference type="EC" id="1.1.1.133" evidence="2"/>
<dbReference type="Gene3D" id="3.90.25.10">
    <property type="entry name" value="UDP-galactose 4-epimerase, domain 1"/>
    <property type="match status" value="1"/>
</dbReference>
<dbReference type="GO" id="GO:0019305">
    <property type="term" value="P:dTDP-rhamnose biosynthetic process"/>
    <property type="evidence" value="ECO:0007669"/>
    <property type="project" value="UniProtKB-UniPathway"/>
</dbReference>
<comment type="function">
    <text evidence="2">Catalyzes the reduction of dTDP-6-deoxy-L-lyxo-4-hexulose to yield dTDP-L-rhamnose.</text>
</comment>
<dbReference type="UniPathway" id="UPA00124"/>
<gene>
    <name evidence="4" type="primary">rfbD</name>
    <name evidence="4" type="ORF">DCF19_09675</name>
</gene>
<protein>
    <recommendedName>
        <fullName evidence="2">dTDP-4-dehydrorhamnose reductase</fullName>
        <ecNumber evidence="2">1.1.1.133</ecNumber>
    </recommendedName>
</protein>
<comment type="pathway">
    <text evidence="2">Carbohydrate biosynthesis; dTDP-L-rhamnose biosynthesis.</text>
</comment>
<dbReference type="Proteomes" id="UP000249467">
    <property type="component" value="Unassembled WGS sequence"/>
</dbReference>
<comment type="caution">
    <text evidence="4">The sequence shown here is derived from an EMBL/GenBank/DDBJ whole genome shotgun (WGS) entry which is preliminary data.</text>
</comment>
<sequence>MSQSLKVALIGANGQLGSDIVNHFSQSDRYQLTTLTRTDIDIRKADDVDRILTSQKFDVVINSAAYVRVDDCEQEVETAFNVNAIGALHVARASRDIGALCVYISTDYVFRGDRPDPYTEDDMPDPISIYGTSKLTGEYLVKQTAPRSLILRISSVFGKAGASGKGGNFVETMIKKAKAGDPLKVVNDMFMSPTYTYDAAILLDELLKAGTTGIIHGANSDNCSWHEFATQILSLANIDHPIEAIPASAFPTKATRPMNSALISDRLGDITNFKMRPWQEALAAYLAEKSYC</sequence>
<dbReference type="CDD" id="cd05254">
    <property type="entry name" value="dTDP_HR_like_SDR_e"/>
    <property type="match status" value="1"/>
</dbReference>
<name>A0A2W4W8I2_9CYAN</name>
<dbReference type="EMBL" id="QBML01000011">
    <property type="protein sequence ID" value="PZO41463.1"/>
    <property type="molecule type" value="Genomic_DNA"/>
</dbReference>
<dbReference type="Pfam" id="PF04321">
    <property type="entry name" value="RmlD_sub_bind"/>
    <property type="match status" value="1"/>
</dbReference>
<dbReference type="InterPro" id="IPR036291">
    <property type="entry name" value="NAD(P)-bd_dom_sf"/>
</dbReference>
<dbReference type="Gene3D" id="3.40.50.720">
    <property type="entry name" value="NAD(P)-binding Rossmann-like Domain"/>
    <property type="match status" value="1"/>
</dbReference>
<proteinExistence type="inferred from homology"/>